<name>A0A2Z4Q472_9CAUD</name>
<reference evidence="1 2" key="1">
    <citation type="submission" date="2018-04" db="EMBL/GenBank/DDBJ databases">
        <authorList>
            <person name="Harrington T."/>
            <person name="Washburn E."/>
            <person name="Bricker J."/>
            <person name="McKinney A."/>
            <person name="Betsko A.J."/>
            <person name="Garlena R.A."/>
            <person name="Russell D.A."/>
            <person name="Pope W.A."/>
            <person name="Jacobs-Sera D."/>
            <person name="Hatfull G.F."/>
        </authorList>
    </citation>
    <scope>NUCLEOTIDE SEQUENCE [LARGE SCALE GENOMIC DNA]</scope>
</reference>
<keyword evidence="2" id="KW-1185">Reference proteome</keyword>
<evidence type="ECO:0000313" key="2">
    <source>
        <dbReference type="Proteomes" id="UP000250548"/>
    </source>
</evidence>
<accession>A0A2Z4Q472</accession>
<proteinExistence type="predicted"/>
<organism evidence="1 2">
    <name type="scientific">Gordonia phage Ebert</name>
    <dbReference type="NCBI Taxonomy" id="2201426"/>
    <lineage>
        <taxon>Viruses</taxon>
        <taxon>Duplodnaviria</taxon>
        <taxon>Heunggongvirae</taxon>
        <taxon>Uroviricota</taxon>
        <taxon>Caudoviricetes</taxon>
        <taxon>Attisvirus</taxon>
        <taxon>Attisvirus ebert</taxon>
    </lineage>
</organism>
<evidence type="ECO:0000313" key="1">
    <source>
        <dbReference type="EMBL" id="AWY04705.1"/>
    </source>
</evidence>
<dbReference type="RefSeq" id="YP_010653898.1">
    <property type="nucleotide sequence ID" value="NC_070804.1"/>
</dbReference>
<sequence length="27" mass="2929">MLLDILAIIACLAGGYWLTTTPPTSHR</sequence>
<dbReference type="GeneID" id="77929738"/>
<dbReference type="EMBL" id="MH271295">
    <property type="protein sequence ID" value="AWY04705.1"/>
    <property type="molecule type" value="Genomic_DNA"/>
</dbReference>
<protein>
    <submittedName>
        <fullName evidence="1">Uncharacterized protein</fullName>
    </submittedName>
</protein>
<gene>
    <name evidence="1" type="primary">37</name>
    <name evidence="1" type="ORF">PBI_EBERT_37</name>
</gene>
<dbReference type="KEGG" id="vg:77929738"/>
<dbReference type="Proteomes" id="UP000250548">
    <property type="component" value="Segment"/>
</dbReference>